<dbReference type="RefSeq" id="WP_044831163.1">
    <property type="nucleotide sequence ID" value="NZ_CP059736.1"/>
</dbReference>
<dbReference type="Gene3D" id="3.40.50.1110">
    <property type="entry name" value="SGNH hydrolase"/>
    <property type="match status" value="1"/>
</dbReference>
<dbReference type="Proteomes" id="UP000032568">
    <property type="component" value="Chromosome pTact"/>
</dbReference>
<evidence type="ECO:0000313" key="2">
    <source>
        <dbReference type="EMBL" id="WDE02328.1"/>
    </source>
</evidence>
<protein>
    <recommendedName>
        <fullName evidence="1">SGNH hydrolase-type esterase domain-containing protein</fullName>
    </recommendedName>
</protein>
<dbReference type="GO" id="GO:0016788">
    <property type="term" value="F:hydrolase activity, acting on ester bonds"/>
    <property type="evidence" value="ECO:0007669"/>
    <property type="project" value="UniProtKB-ARBA"/>
</dbReference>
<name>A0AAE9YWT7_9GAMM</name>
<sequence length="281" mass="31306">MSIKEQLQRQVQFFHPEKKYSFLRGGFSSAAHAALFGLREQFYNSIKETFVNRVNEVAEVLCQDSDYVEAIKSMPLIPKGKTKARVVVIGDSLTDDSQSWLAIIARSFAIIRPDDNIRFTNLAVSGDTTTQLLGSVIPAAQMKADLYLCFSGTNDARIQGGSRYKPCTSIDEVGRNLASVIDFGREHTKAPWVWLTPVGVDPARVAEHEFLKPLMASWCNDHIARVADVIKQQAENVIDLRPHFGDLQDSPLLDEDGLHWSIDGHQLAAKVIIRQLTTLIG</sequence>
<dbReference type="EMBL" id="CP059736">
    <property type="protein sequence ID" value="WDE02328.1"/>
    <property type="molecule type" value="Genomic_DNA"/>
</dbReference>
<dbReference type="AlphaFoldDB" id="A0AAE9YWT7"/>
<dbReference type="InterPro" id="IPR036514">
    <property type="entry name" value="SGNH_hydro_sf"/>
</dbReference>
<evidence type="ECO:0000313" key="3">
    <source>
        <dbReference type="Proteomes" id="UP000032568"/>
    </source>
</evidence>
<feature type="domain" description="SGNH hydrolase-type esterase" evidence="1">
    <location>
        <begin position="88"/>
        <end position="267"/>
    </location>
</feature>
<dbReference type="CDD" id="cd00229">
    <property type="entry name" value="SGNH_hydrolase"/>
    <property type="match status" value="1"/>
</dbReference>
<accession>A0AAE9YWT7</accession>
<reference evidence="2 3" key="2">
    <citation type="journal article" date="2022" name="Mar. Drugs">
        <title>Bioassay-Guided Fractionation Leads to the Detection of Cholic Acid Generated by the Rare Thalassomonas sp.</title>
        <authorList>
            <person name="Pheiffer F."/>
            <person name="Schneider Y.K."/>
            <person name="Hansen E.H."/>
            <person name="Andersen J.H."/>
            <person name="Isaksson J."/>
            <person name="Busche T."/>
            <person name="R C."/>
            <person name="Kalinowski J."/>
            <person name="Zyl L.V."/>
            <person name="Trindade M."/>
        </authorList>
    </citation>
    <scope>NUCLEOTIDE SEQUENCE [LARGE SCALE GENOMIC DNA]</scope>
    <source>
        <strain evidence="2 3">A5K-106</strain>
    </source>
</reference>
<dbReference type="InterPro" id="IPR051532">
    <property type="entry name" value="Ester_Hydrolysis_Enzymes"/>
</dbReference>
<dbReference type="SUPFAM" id="SSF52266">
    <property type="entry name" value="SGNH hydrolase"/>
    <property type="match status" value="1"/>
</dbReference>
<gene>
    <name evidence="2" type="ORF">SG35_031755</name>
</gene>
<proteinExistence type="predicted"/>
<organism evidence="2 3">
    <name type="scientific">Thalassomonas actiniarum</name>
    <dbReference type="NCBI Taxonomy" id="485447"/>
    <lineage>
        <taxon>Bacteria</taxon>
        <taxon>Pseudomonadati</taxon>
        <taxon>Pseudomonadota</taxon>
        <taxon>Gammaproteobacteria</taxon>
        <taxon>Alteromonadales</taxon>
        <taxon>Colwelliaceae</taxon>
        <taxon>Thalassomonas</taxon>
    </lineage>
</organism>
<dbReference type="PANTHER" id="PTHR30383">
    <property type="entry name" value="THIOESTERASE 1/PROTEASE 1/LYSOPHOSPHOLIPASE L1"/>
    <property type="match status" value="1"/>
</dbReference>
<reference evidence="2 3" key="1">
    <citation type="journal article" date="2015" name="Genome Announc.">
        <title>Draft Genome Sequences of Marine Isolates of Thalassomonas viridans and Thalassomonas actiniarum.</title>
        <authorList>
            <person name="Olonade I."/>
            <person name="van Zyl L.J."/>
            <person name="Trindade M."/>
        </authorList>
    </citation>
    <scope>NUCLEOTIDE SEQUENCE [LARGE SCALE GENOMIC DNA]</scope>
    <source>
        <strain evidence="2 3">A5K-106</strain>
    </source>
</reference>
<dbReference type="InterPro" id="IPR013830">
    <property type="entry name" value="SGNH_hydro"/>
</dbReference>
<dbReference type="PANTHER" id="PTHR30383:SF29">
    <property type="entry name" value="SGNH HYDROLASE-TYPE ESTERASE DOMAIN-CONTAINING PROTEIN"/>
    <property type="match status" value="1"/>
</dbReference>
<dbReference type="Pfam" id="PF13472">
    <property type="entry name" value="Lipase_GDSL_2"/>
    <property type="match status" value="1"/>
</dbReference>
<dbReference type="KEGG" id="tact:SG35_031755"/>
<evidence type="ECO:0000259" key="1">
    <source>
        <dbReference type="Pfam" id="PF13472"/>
    </source>
</evidence>
<keyword evidence="3" id="KW-1185">Reference proteome</keyword>